<comment type="function">
    <text evidence="16">Peptidoglycan polymerase that is essential for cell division.</text>
</comment>
<dbReference type="GO" id="GO:0032153">
    <property type="term" value="C:cell division site"/>
    <property type="evidence" value="ECO:0007669"/>
    <property type="project" value="TreeGrafter"/>
</dbReference>
<evidence type="ECO:0000256" key="14">
    <source>
        <dbReference type="ARBA" id="ARBA00044770"/>
    </source>
</evidence>
<evidence type="ECO:0000256" key="8">
    <source>
        <dbReference type="ARBA" id="ARBA00023136"/>
    </source>
</evidence>
<evidence type="ECO:0000256" key="5">
    <source>
        <dbReference type="ARBA" id="ARBA00022960"/>
    </source>
</evidence>
<reference evidence="17 18" key="1">
    <citation type="submission" date="2016-03" db="EMBL/GenBank/DDBJ databases">
        <title>Pediococcus and Lactobacillus from brewery environment - whole genome sequencing and assembly.</title>
        <authorList>
            <person name="Behr J."/>
            <person name="Geissler A.J."/>
            <person name="Vogel R.F."/>
        </authorList>
    </citation>
    <scope>NUCLEOTIDE SEQUENCE [LARGE SCALE GENOMIC DNA]</scope>
    <source>
        <strain evidence="17 18">TMW 1.1989</strain>
    </source>
</reference>
<gene>
    <name evidence="17" type="ORF">AYR53_10275</name>
</gene>
<evidence type="ECO:0000256" key="10">
    <source>
        <dbReference type="ARBA" id="ARBA00033270"/>
    </source>
</evidence>
<evidence type="ECO:0000256" key="4">
    <source>
        <dbReference type="ARBA" id="ARBA00022692"/>
    </source>
</evidence>
<evidence type="ECO:0000256" key="15">
    <source>
        <dbReference type="ARBA" id="ARBA00049902"/>
    </source>
</evidence>
<dbReference type="EMBL" id="CP014873">
    <property type="protein sequence ID" value="ANK63112.1"/>
    <property type="molecule type" value="Genomic_DNA"/>
</dbReference>
<comment type="catalytic activity">
    <reaction evidence="15">
        <text>[GlcNAc-(1-&gt;4)-Mur2Ac(oyl-L-Ala-gamma-D-Glu-L-Lys-D-Ala-D-Ala)](n)-di-trans,octa-cis-undecaprenyl diphosphate + beta-D-GlcNAc-(1-&gt;4)-Mur2Ac(oyl-L-Ala-gamma-D-Glu-L-Lys-D-Ala-D-Ala)-di-trans,octa-cis-undecaprenyl diphosphate = [GlcNAc-(1-&gt;4)-Mur2Ac(oyl-L-Ala-gamma-D-Glu-L-Lys-D-Ala-D-Ala)](n+1)-di-trans,octa-cis-undecaprenyl diphosphate + di-trans,octa-cis-undecaprenyl diphosphate + H(+)</text>
        <dbReference type="Rhea" id="RHEA:23708"/>
        <dbReference type="Rhea" id="RHEA-COMP:9602"/>
        <dbReference type="Rhea" id="RHEA-COMP:9603"/>
        <dbReference type="ChEBI" id="CHEBI:15378"/>
        <dbReference type="ChEBI" id="CHEBI:58405"/>
        <dbReference type="ChEBI" id="CHEBI:60033"/>
        <dbReference type="ChEBI" id="CHEBI:78435"/>
        <dbReference type="EC" id="2.4.99.28"/>
    </reaction>
</comment>
<dbReference type="GO" id="GO:0008955">
    <property type="term" value="F:peptidoglycan glycosyltransferase activity"/>
    <property type="evidence" value="ECO:0007669"/>
    <property type="project" value="UniProtKB-EC"/>
</dbReference>
<proteinExistence type="inferred from homology"/>
<evidence type="ECO:0000313" key="17">
    <source>
        <dbReference type="EMBL" id="ANK63112.1"/>
    </source>
</evidence>
<evidence type="ECO:0000313" key="18">
    <source>
        <dbReference type="Proteomes" id="UP000078582"/>
    </source>
</evidence>
<dbReference type="GO" id="GO:0051301">
    <property type="term" value="P:cell division"/>
    <property type="evidence" value="ECO:0007669"/>
    <property type="project" value="UniProtKB-KW"/>
</dbReference>
<evidence type="ECO:0000256" key="2">
    <source>
        <dbReference type="ARBA" id="ARBA00022676"/>
    </source>
</evidence>
<keyword evidence="3" id="KW-0808">Transferase</keyword>
<dbReference type="Proteomes" id="UP000078582">
    <property type="component" value="Chromosome"/>
</dbReference>
<evidence type="ECO:0000256" key="16">
    <source>
        <dbReference type="ARBA" id="ARBA00049966"/>
    </source>
</evidence>
<evidence type="ECO:0000256" key="1">
    <source>
        <dbReference type="ARBA" id="ARBA00004141"/>
    </source>
</evidence>
<dbReference type="GeneID" id="42982643"/>
<dbReference type="GO" id="GO:0005886">
    <property type="term" value="C:plasma membrane"/>
    <property type="evidence" value="ECO:0007669"/>
    <property type="project" value="TreeGrafter"/>
</dbReference>
<dbReference type="STRING" id="375175.AYR53_10275"/>
<keyword evidence="18" id="KW-1185">Reference proteome</keyword>
<comment type="subcellular location">
    <subcellularLocation>
        <location evidence="1">Membrane</location>
        <topology evidence="1">Multi-pass membrane protein</topology>
    </subcellularLocation>
</comment>
<dbReference type="InterPro" id="IPR001182">
    <property type="entry name" value="FtsW/RodA"/>
</dbReference>
<evidence type="ECO:0000256" key="13">
    <source>
        <dbReference type="ARBA" id="ARBA00041418"/>
    </source>
</evidence>
<dbReference type="OrthoDB" id="9812661at2"/>
<dbReference type="GO" id="GO:0008360">
    <property type="term" value="P:regulation of cell shape"/>
    <property type="evidence" value="ECO:0007669"/>
    <property type="project" value="UniProtKB-KW"/>
</dbReference>
<name>A0A192H4H4_9LACO</name>
<comment type="similarity">
    <text evidence="11">Belongs to the SEDS family. FtsW subfamily.</text>
</comment>
<evidence type="ECO:0000256" key="6">
    <source>
        <dbReference type="ARBA" id="ARBA00022984"/>
    </source>
</evidence>
<evidence type="ECO:0000256" key="11">
    <source>
        <dbReference type="ARBA" id="ARBA00038053"/>
    </source>
</evidence>
<dbReference type="InterPro" id="IPR018365">
    <property type="entry name" value="Cell_cycle_FtsW-rel_CS"/>
</dbReference>
<dbReference type="RefSeq" id="WP_068280384.1">
    <property type="nucleotide sequence ID" value="NZ_CP014873.1"/>
</dbReference>
<dbReference type="AlphaFoldDB" id="A0A192H4H4"/>
<evidence type="ECO:0000256" key="12">
    <source>
        <dbReference type="ARBA" id="ARBA00041185"/>
    </source>
</evidence>
<keyword evidence="17" id="KW-0131">Cell cycle</keyword>
<evidence type="ECO:0000256" key="9">
    <source>
        <dbReference type="ARBA" id="ARBA00032370"/>
    </source>
</evidence>
<dbReference type="EC" id="2.4.99.28" evidence="14"/>
<protein>
    <recommendedName>
        <fullName evidence="12">Probable peptidoglycan glycosyltransferase FtsW</fullName>
        <ecNumber evidence="14">2.4.99.28</ecNumber>
    </recommendedName>
    <alternativeName>
        <fullName evidence="13">Cell division protein FtsW</fullName>
    </alternativeName>
    <alternativeName>
        <fullName evidence="10">Cell wall polymerase</fullName>
    </alternativeName>
    <alternativeName>
        <fullName evidence="9">Peptidoglycan polymerase</fullName>
    </alternativeName>
</protein>
<evidence type="ECO:0000256" key="7">
    <source>
        <dbReference type="ARBA" id="ARBA00022989"/>
    </source>
</evidence>
<keyword evidence="5" id="KW-0133">Cell shape</keyword>
<sequence length="385" mass="42316">MRKKLQLIDYYILIPYLLLCGVGVVMVYSASSNLVGQNPLSYLVKQISWTIVGLILAAFVYAMKLKVLRNRRLIMLALIVVFLMLGYLIFFGHSVNGAAAWINIGPINIQPGEFAKLVLIWYFAYILSRRERRMVESQLSEVIRALVGPIIIAAVMMWMVLVSPDMGGMAILLSIAIMLILTSGLSYRIGLTLIALLGTSVGAVFYFLTHHIIKSLENNYQYQRILSFINPFELANKGGKQLVNSYYAINNGGWFGVGLGNSIQKRGYLPEPNTDFIISITAEELGFVMVALLIFLIFFLAARIILVGVRSKDPFSALLCIGIGTMIVVQTSFNLGGVCGILPITGVTFPFISYGGSSMLVLALSMGVALNISATEKKTSLVKNK</sequence>
<keyword evidence="6" id="KW-0573">Peptidoglycan synthesis</keyword>
<dbReference type="PANTHER" id="PTHR30474:SF2">
    <property type="entry name" value="PEPTIDOGLYCAN GLYCOSYLTRANSFERASE FTSW-RELATED"/>
    <property type="match status" value="1"/>
</dbReference>
<keyword evidence="2" id="KW-0328">Glycosyltransferase</keyword>
<evidence type="ECO:0000256" key="3">
    <source>
        <dbReference type="ARBA" id="ARBA00022679"/>
    </source>
</evidence>
<keyword evidence="7" id="KW-1133">Transmembrane helix</keyword>
<keyword evidence="17" id="KW-0132">Cell division</keyword>
<dbReference type="PROSITE" id="PS00428">
    <property type="entry name" value="FTSW_RODA_SPOVE"/>
    <property type="match status" value="1"/>
</dbReference>
<dbReference type="Pfam" id="PF01098">
    <property type="entry name" value="FTSW_RODA_SPOVE"/>
    <property type="match status" value="1"/>
</dbReference>
<dbReference type="PANTHER" id="PTHR30474">
    <property type="entry name" value="CELL CYCLE PROTEIN"/>
    <property type="match status" value="1"/>
</dbReference>
<keyword evidence="8" id="KW-0472">Membrane</keyword>
<keyword evidence="4" id="KW-0812">Transmembrane</keyword>
<accession>A0A192H4H4</accession>
<dbReference type="GO" id="GO:0015648">
    <property type="term" value="F:lipid-linked peptidoglycan transporter activity"/>
    <property type="evidence" value="ECO:0007669"/>
    <property type="project" value="TreeGrafter"/>
</dbReference>
<dbReference type="GO" id="GO:0009252">
    <property type="term" value="P:peptidoglycan biosynthetic process"/>
    <property type="evidence" value="ECO:0007669"/>
    <property type="project" value="UniProtKB-KW"/>
</dbReference>
<organism evidence="17 18">
    <name type="scientific">Loigolactobacillus backii</name>
    <dbReference type="NCBI Taxonomy" id="375175"/>
    <lineage>
        <taxon>Bacteria</taxon>
        <taxon>Bacillati</taxon>
        <taxon>Bacillota</taxon>
        <taxon>Bacilli</taxon>
        <taxon>Lactobacillales</taxon>
        <taxon>Lactobacillaceae</taxon>
        <taxon>Loigolactobacillus</taxon>
    </lineage>
</organism>